<keyword evidence="5" id="KW-1185">Reference proteome</keyword>
<dbReference type="AlphaFoldDB" id="A0AAJ7UIG5"/>
<dbReference type="GO" id="GO:0045121">
    <property type="term" value="C:membrane raft"/>
    <property type="evidence" value="ECO:0007669"/>
    <property type="project" value="TreeGrafter"/>
</dbReference>
<sequence length="837" mass="92003">MHQWRSILVLGGMILVVCYALQELSAGDSILRGCSLQVCYALQELSAGDSILRGCSLQVCYALQELSAGDSILRGCSLQVCYALQELSAGDSILRGCSLQVCYALQELSAGDSILRGCSLQVCYALQELSAGDSILRGCSLQVCYALQELSAGDSILRGCSLQVCYALQELSAGDSILRGCSLQVCYALQELSAGDSILRGCSLQVCYALQELSAGDSILRGCSLQVCYALQELSAGDSILRGCSLQVCYALQELSAGDSILRGCSLQVCYALQELSAGDSILRGCSLQVCYALQELSAGDSILRGCSLQVCYALQELSAGDSILRGCSLQVCYALQELSAGDSILRGCSLQVCYALQELSAATECGNGFYKSPQGVCCELCRAGMHKVADCIGDGLGALCEPCPRGRFMDRDSQEEACSQCSSCGPGEEVAVNCSVAQDTVCRCTEGLQRDGDSGFCLPEDPRSDAIVVALATILGFVLTGVLLYILCLKMKLKGSTFKKMLKRPDTTHTNNEHDENLPLVIVQNEHEVTQGVQRSNESSETMQQIRVNKENLKAWLGADPSAFLEHLNGFKLIPRHVHQAAVDKGGEESVELVLDHFISQGEARCETLWDALYSVRKQYVQLWKWIQSHGEALRAIRDKESDLKLWIARDPKHLLLQLMSRGRIPNELFTEAKGIRDGAECAELLLNFFIERGNDDCLKLLFALQAVQNDYPGLKEWLGGLDFLRRLSNKSPLVLNKYSDFVLRDKIRFKTRELLVALRDDLTPLLSQLQIRNILTDNSVRAVKEMQARQGSEKATQHMVELVMARGRPRVKQFWEALWDLRESYPDLENVFEKF</sequence>
<feature type="signal peptide" evidence="3">
    <location>
        <begin position="1"/>
        <end position="20"/>
    </location>
</feature>
<protein>
    <submittedName>
        <fullName evidence="6">Uncharacterized protein LOC116958013</fullName>
    </submittedName>
</protein>
<accession>A0AAJ7UIG5</accession>
<dbReference type="GO" id="GO:0005031">
    <property type="term" value="F:tumor necrosis factor receptor activity"/>
    <property type="evidence" value="ECO:0007669"/>
    <property type="project" value="TreeGrafter"/>
</dbReference>
<feature type="disulfide bond" evidence="1">
    <location>
        <begin position="422"/>
        <end position="435"/>
    </location>
</feature>
<evidence type="ECO:0000313" key="6">
    <source>
        <dbReference type="RefSeq" id="XP_032836369.1"/>
    </source>
</evidence>
<organism evidence="5 6">
    <name type="scientific">Petromyzon marinus</name>
    <name type="common">Sea lamprey</name>
    <dbReference type="NCBI Taxonomy" id="7757"/>
    <lineage>
        <taxon>Eukaryota</taxon>
        <taxon>Metazoa</taxon>
        <taxon>Chordata</taxon>
        <taxon>Craniata</taxon>
        <taxon>Vertebrata</taxon>
        <taxon>Cyclostomata</taxon>
        <taxon>Hyperoartia</taxon>
        <taxon>Petromyzontiformes</taxon>
        <taxon>Petromyzontidae</taxon>
        <taxon>Petromyzon</taxon>
    </lineage>
</organism>
<evidence type="ECO:0000256" key="3">
    <source>
        <dbReference type="SAM" id="SignalP"/>
    </source>
</evidence>
<dbReference type="PANTHER" id="PTHR46861">
    <property type="entry name" value="TUMOR NECROSIS FACTOR RECEPTOR SUPERFAMILY MEMBER 1A"/>
    <property type="match status" value="1"/>
</dbReference>
<feature type="domain" description="TNFR-Cys" evidence="4">
    <location>
        <begin position="403"/>
        <end position="443"/>
    </location>
</feature>
<dbReference type="GO" id="GO:0043120">
    <property type="term" value="F:tumor necrosis factor binding"/>
    <property type="evidence" value="ECO:0007669"/>
    <property type="project" value="TreeGrafter"/>
</dbReference>
<evidence type="ECO:0000313" key="5">
    <source>
        <dbReference type="Proteomes" id="UP001318040"/>
    </source>
</evidence>
<keyword evidence="2" id="KW-0812">Transmembrane</keyword>
<dbReference type="InterPro" id="IPR052493">
    <property type="entry name" value="TNFRSF1A"/>
</dbReference>
<dbReference type="GO" id="GO:0006954">
    <property type="term" value="P:inflammatory response"/>
    <property type="evidence" value="ECO:0007669"/>
    <property type="project" value="TreeGrafter"/>
</dbReference>
<dbReference type="Gene3D" id="1.10.533.10">
    <property type="entry name" value="Death Domain, Fas"/>
    <property type="match status" value="1"/>
</dbReference>
<dbReference type="Gene3D" id="3.80.10.10">
    <property type="entry name" value="Ribonuclease Inhibitor"/>
    <property type="match status" value="1"/>
</dbReference>
<dbReference type="GO" id="GO:0043235">
    <property type="term" value="C:receptor complex"/>
    <property type="evidence" value="ECO:0007669"/>
    <property type="project" value="TreeGrafter"/>
</dbReference>
<keyword evidence="1" id="KW-1015">Disulfide bond</keyword>
<evidence type="ECO:0000256" key="1">
    <source>
        <dbReference type="PROSITE-ProRule" id="PRU00206"/>
    </source>
</evidence>
<keyword evidence="2" id="KW-1133">Transmembrane helix</keyword>
<dbReference type="RefSeq" id="XP_032836369.1">
    <property type="nucleotide sequence ID" value="XM_032980478.1"/>
</dbReference>
<dbReference type="PROSITE" id="PS50050">
    <property type="entry name" value="TNFR_NGFR_2"/>
    <property type="match status" value="1"/>
</dbReference>
<feature type="transmembrane region" description="Helical" evidence="2">
    <location>
        <begin position="467"/>
        <end position="490"/>
    </location>
</feature>
<feature type="disulfide bond" evidence="1">
    <location>
        <begin position="425"/>
        <end position="443"/>
    </location>
</feature>
<proteinExistence type="predicted"/>
<keyword evidence="3" id="KW-0732">Signal</keyword>
<dbReference type="PROSITE" id="PS00652">
    <property type="entry name" value="TNFR_NGFR_1"/>
    <property type="match status" value="1"/>
</dbReference>
<keyword evidence="2" id="KW-0472">Membrane</keyword>
<dbReference type="Pfam" id="PF00020">
    <property type="entry name" value="TNFR_c6"/>
    <property type="match status" value="1"/>
</dbReference>
<dbReference type="InterPro" id="IPR011029">
    <property type="entry name" value="DEATH-like_dom_sf"/>
</dbReference>
<dbReference type="KEGG" id="pmrn:116958013"/>
<dbReference type="InterPro" id="IPR032675">
    <property type="entry name" value="LRR_dom_sf"/>
</dbReference>
<feature type="chain" id="PRO_5042610402" evidence="3">
    <location>
        <begin position="21"/>
        <end position="837"/>
    </location>
</feature>
<feature type="repeat" description="TNFR-Cys" evidence="1">
    <location>
        <begin position="403"/>
        <end position="443"/>
    </location>
</feature>
<evidence type="ECO:0000256" key="2">
    <source>
        <dbReference type="SAM" id="Phobius"/>
    </source>
</evidence>
<dbReference type="InterPro" id="IPR001368">
    <property type="entry name" value="TNFR/NGFR_Cys_rich_reg"/>
</dbReference>
<dbReference type="Gene3D" id="2.10.50.10">
    <property type="entry name" value="Tumor Necrosis Factor Receptor, subunit A, domain 2"/>
    <property type="match status" value="1"/>
</dbReference>
<dbReference type="SUPFAM" id="SSF57586">
    <property type="entry name" value="TNF receptor-like"/>
    <property type="match status" value="2"/>
</dbReference>
<reference evidence="6" key="1">
    <citation type="submission" date="2025-08" db="UniProtKB">
        <authorList>
            <consortium name="RefSeq"/>
        </authorList>
    </citation>
    <scope>IDENTIFICATION</scope>
    <source>
        <tissue evidence="6">Sperm</tissue>
    </source>
</reference>
<dbReference type="SMART" id="SM00208">
    <property type="entry name" value="TNFR"/>
    <property type="match status" value="2"/>
</dbReference>
<gene>
    <name evidence="6" type="primary">LOC116958013</name>
</gene>
<dbReference type="PANTHER" id="PTHR46861:SF1">
    <property type="entry name" value="TUMOR NECROSIS FACTOR RECEPTOR SUPERFAMILY MEMBER 1A"/>
    <property type="match status" value="1"/>
</dbReference>
<evidence type="ECO:0000259" key="4">
    <source>
        <dbReference type="PROSITE" id="PS50050"/>
    </source>
</evidence>
<dbReference type="Proteomes" id="UP001318040">
    <property type="component" value="Chromosome 68"/>
</dbReference>
<feature type="disulfide bond" evidence="1">
    <location>
        <begin position="404"/>
        <end position="419"/>
    </location>
</feature>
<dbReference type="CDD" id="cd00185">
    <property type="entry name" value="TNFRSF"/>
    <property type="match status" value="1"/>
</dbReference>
<name>A0AAJ7UIG5_PETMA</name>